<evidence type="ECO:0000313" key="10">
    <source>
        <dbReference type="EMBL" id="MBN7827071.1"/>
    </source>
</evidence>
<feature type="domain" description="PAS" evidence="8">
    <location>
        <begin position="199"/>
        <end position="272"/>
    </location>
</feature>
<dbReference type="EMBL" id="JAFKCV010000013">
    <property type="protein sequence ID" value="MBN7827071.1"/>
    <property type="molecule type" value="Genomic_DNA"/>
</dbReference>
<comment type="caution">
    <text evidence="10">The sequence shown here is derived from an EMBL/GenBank/DDBJ whole genome shotgun (WGS) entry which is preliminary data.</text>
</comment>
<protein>
    <recommendedName>
        <fullName evidence="2">histidine kinase</fullName>
        <ecNumber evidence="2">2.7.13.3</ecNumber>
    </recommendedName>
</protein>
<name>A0A939IT36_9ALTE</name>
<dbReference type="Gene3D" id="3.30.565.10">
    <property type="entry name" value="Histidine kinase-like ATPase, C-terminal domain"/>
    <property type="match status" value="1"/>
</dbReference>
<feature type="modified residue" description="4-aspartylphosphate" evidence="4">
    <location>
        <position position="628"/>
    </location>
</feature>
<dbReference type="PANTHER" id="PTHR43065:SF42">
    <property type="entry name" value="TWO-COMPONENT SENSOR PPRA"/>
    <property type="match status" value="1"/>
</dbReference>
<dbReference type="Pfam" id="PF00512">
    <property type="entry name" value="HisKA"/>
    <property type="match status" value="1"/>
</dbReference>
<reference evidence="10" key="1">
    <citation type="submission" date="2021-03" db="EMBL/GenBank/DDBJ databases">
        <title>novel species isolated from a fishpond in China.</title>
        <authorList>
            <person name="Lu H."/>
            <person name="Cai Z."/>
        </authorList>
    </citation>
    <scope>NUCLEOTIDE SEQUENCE</scope>
    <source>
        <strain evidence="10">JCM 30855</strain>
    </source>
</reference>
<sequence>MFNRLRQTFSRDNRLLLVFASLMLVISLVIAAIFYFKDEQVDHRVGLMRTMNLAAEDFAAGLLHLSLNSSAPSHRQQEQGLGRLHQAFRSYQFISQQLSANGEDRQLNEAIESVSRQLDLLQQSHHESPAFRASMLTLSRHVRILEQRLGGELEEQRQMQNLWFAGALFVCLAIMLSLGGAVVYSERHRSRLDEALRESQRRFLKLTKHIDEIFWLEDVQAGKLLYVSPAFEKITGRSVQTVMQDVARWFDFIHPEDRQKVAIVREEALTRPMNMEFRILCPDGSIRWINDRIFPLVDGAKSNKKATSIASIARDITDQRELTLQLFQAQKMDSLGQLTGGVAHDFNNLLTVVLTNAELLAARLAKEPQLASIAVMIVRAAERGASLNQQLLAFSSKQQLQPKVVNLPQLLSETVSLLSRTLGESYQIHLQLPDKPLFVRVDPGQLQNSLVNLCLNSRDAMPGGGSISIAMRRVGKTDSLVSEQDSVHLRIKDNGCGIPAELIERVFEPFFTTKGPAKGTGLGLSMVFGFVRQSGGKIRIASKVGKGTSVHIYLPLCRPSYAGLEQNPGEPEAARQALILLVEDDSLVRNSTARILTETGYRVLEAAHGEEALELLMLRSDIELLFTDVVMPGKYNGFELAEQARSIHPHIATLVTSGYTGNNGDMTGYTDLLQKPYKSETLLARIRKLLNSSAN</sequence>
<evidence type="ECO:0000256" key="1">
    <source>
        <dbReference type="ARBA" id="ARBA00000085"/>
    </source>
</evidence>
<dbReference type="InterPro" id="IPR003661">
    <property type="entry name" value="HisK_dim/P_dom"/>
</dbReference>
<dbReference type="SMART" id="SM00387">
    <property type="entry name" value="HATPase_c"/>
    <property type="match status" value="1"/>
</dbReference>
<dbReference type="InterPro" id="IPR036890">
    <property type="entry name" value="HATPase_C_sf"/>
</dbReference>
<dbReference type="Gene3D" id="3.40.50.2300">
    <property type="match status" value="1"/>
</dbReference>
<dbReference type="InterPro" id="IPR005467">
    <property type="entry name" value="His_kinase_dom"/>
</dbReference>
<proteinExistence type="predicted"/>
<evidence type="ECO:0000256" key="3">
    <source>
        <dbReference type="ARBA" id="ARBA00022553"/>
    </source>
</evidence>
<gene>
    <name evidence="10" type="ORF">J0A66_17705</name>
</gene>
<dbReference type="InterPro" id="IPR000700">
    <property type="entry name" value="PAS-assoc_C"/>
</dbReference>
<dbReference type="CDD" id="cd00130">
    <property type="entry name" value="PAS"/>
    <property type="match status" value="1"/>
</dbReference>
<feature type="transmembrane region" description="Helical" evidence="5">
    <location>
        <begin position="162"/>
        <end position="184"/>
    </location>
</feature>
<dbReference type="InterPro" id="IPR003594">
    <property type="entry name" value="HATPase_dom"/>
</dbReference>
<keyword evidence="11" id="KW-1185">Reference proteome</keyword>
<dbReference type="AlphaFoldDB" id="A0A939IT36"/>
<dbReference type="SUPFAM" id="SSF47384">
    <property type="entry name" value="Homodimeric domain of signal transducing histidine kinase"/>
    <property type="match status" value="1"/>
</dbReference>
<evidence type="ECO:0000259" key="7">
    <source>
        <dbReference type="PROSITE" id="PS50110"/>
    </source>
</evidence>
<feature type="domain" description="PAC" evidence="9">
    <location>
        <begin position="273"/>
        <end position="328"/>
    </location>
</feature>
<dbReference type="CDD" id="cd00082">
    <property type="entry name" value="HisKA"/>
    <property type="match status" value="1"/>
</dbReference>
<keyword evidence="5" id="KW-1133">Transmembrane helix</keyword>
<dbReference type="Pfam" id="PF02518">
    <property type="entry name" value="HATPase_c"/>
    <property type="match status" value="1"/>
</dbReference>
<dbReference type="EC" id="2.7.13.3" evidence="2"/>
<dbReference type="InterPro" id="IPR004358">
    <property type="entry name" value="Sig_transdc_His_kin-like_C"/>
</dbReference>
<dbReference type="PROSITE" id="PS50110">
    <property type="entry name" value="RESPONSE_REGULATORY"/>
    <property type="match status" value="1"/>
</dbReference>
<dbReference type="GO" id="GO:0000155">
    <property type="term" value="F:phosphorelay sensor kinase activity"/>
    <property type="evidence" value="ECO:0007669"/>
    <property type="project" value="InterPro"/>
</dbReference>
<dbReference type="InterPro" id="IPR001610">
    <property type="entry name" value="PAC"/>
</dbReference>
<dbReference type="Gene3D" id="3.30.450.20">
    <property type="entry name" value="PAS domain"/>
    <property type="match status" value="1"/>
</dbReference>
<feature type="domain" description="Response regulatory" evidence="7">
    <location>
        <begin position="578"/>
        <end position="690"/>
    </location>
</feature>
<dbReference type="NCBIfam" id="TIGR00229">
    <property type="entry name" value="sensory_box"/>
    <property type="match status" value="1"/>
</dbReference>
<dbReference type="Proteomes" id="UP000664654">
    <property type="component" value="Unassembled WGS sequence"/>
</dbReference>
<dbReference type="SUPFAM" id="SSF52172">
    <property type="entry name" value="CheY-like"/>
    <property type="match status" value="1"/>
</dbReference>
<dbReference type="SMART" id="SM00388">
    <property type="entry name" value="HisKA"/>
    <property type="match status" value="1"/>
</dbReference>
<evidence type="ECO:0000256" key="2">
    <source>
        <dbReference type="ARBA" id="ARBA00012438"/>
    </source>
</evidence>
<dbReference type="PROSITE" id="PS50113">
    <property type="entry name" value="PAC"/>
    <property type="match status" value="1"/>
</dbReference>
<keyword evidence="5" id="KW-0812">Transmembrane</keyword>
<dbReference type="RefSeq" id="WP_206575182.1">
    <property type="nucleotide sequence ID" value="NZ_JAFKCV010000013.1"/>
</dbReference>
<comment type="catalytic activity">
    <reaction evidence="1">
        <text>ATP + protein L-histidine = ADP + protein N-phospho-L-histidine.</text>
        <dbReference type="EC" id="2.7.13.3"/>
    </reaction>
</comment>
<dbReference type="SMART" id="SM00091">
    <property type="entry name" value="PAS"/>
    <property type="match status" value="1"/>
</dbReference>
<dbReference type="Pfam" id="PF08447">
    <property type="entry name" value="PAS_3"/>
    <property type="match status" value="1"/>
</dbReference>
<dbReference type="SMART" id="SM00448">
    <property type="entry name" value="REC"/>
    <property type="match status" value="1"/>
</dbReference>
<dbReference type="InterPro" id="IPR035965">
    <property type="entry name" value="PAS-like_dom_sf"/>
</dbReference>
<organism evidence="10 11">
    <name type="scientific">Bowmanella dokdonensis</name>
    <dbReference type="NCBI Taxonomy" id="751969"/>
    <lineage>
        <taxon>Bacteria</taxon>
        <taxon>Pseudomonadati</taxon>
        <taxon>Pseudomonadota</taxon>
        <taxon>Gammaproteobacteria</taxon>
        <taxon>Alteromonadales</taxon>
        <taxon>Alteromonadaceae</taxon>
        <taxon>Bowmanella</taxon>
    </lineage>
</organism>
<dbReference type="SUPFAM" id="SSF55785">
    <property type="entry name" value="PYP-like sensor domain (PAS domain)"/>
    <property type="match status" value="1"/>
</dbReference>
<dbReference type="PROSITE" id="PS50112">
    <property type="entry name" value="PAS"/>
    <property type="match status" value="1"/>
</dbReference>
<dbReference type="PANTHER" id="PTHR43065">
    <property type="entry name" value="SENSOR HISTIDINE KINASE"/>
    <property type="match status" value="1"/>
</dbReference>
<evidence type="ECO:0000313" key="11">
    <source>
        <dbReference type="Proteomes" id="UP000664654"/>
    </source>
</evidence>
<dbReference type="Gene3D" id="1.10.287.130">
    <property type="match status" value="1"/>
</dbReference>
<dbReference type="InterPro" id="IPR001789">
    <property type="entry name" value="Sig_transdc_resp-reg_receiver"/>
</dbReference>
<evidence type="ECO:0000256" key="4">
    <source>
        <dbReference type="PROSITE-ProRule" id="PRU00169"/>
    </source>
</evidence>
<evidence type="ECO:0000259" key="6">
    <source>
        <dbReference type="PROSITE" id="PS50109"/>
    </source>
</evidence>
<dbReference type="SMART" id="SM00086">
    <property type="entry name" value="PAC"/>
    <property type="match status" value="1"/>
</dbReference>
<accession>A0A939IT36</accession>
<dbReference type="InterPro" id="IPR011006">
    <property type="entry name" value="CheY-like_superfamily"/>
</dbReference>
<evidence type="ECO:0000259" key="9">
    <source>
        <dbReference type="PROSITE" id="PS50113"/>
    </source>
</evidence>
<dbReference type="Pfam" id="PF00072">
    <property type="entry name" value="Response_reg"/>
    <property type="match status" value="1"/>
</dbReference>
<evidence type="ECO:0000259" key="8">
    <source>
        <dbReference type="PROSITE" id="PS50112"/>
    </source>
</evidence>
<dbReference type="InterPro" id="IPR036097">
    <property type="entry name" value="HisK_dim/P_sf"/>
</dbReference>
<feature type="domain" description="Histidine kinase" evidence="6">
    <location>
        <begin position="341"/>
        <end position="558"/>
    </location>
</feature>
<dbReference type="PROSITE" id="PS50109">
    <property type="entry name" value="HIS_KIN"/>
    <property type="match status" value="1"/>
</dbReference>
<dbReference type="SUPFAM" id="SSF55874">
    <property type="entry name" value="ATPase domain of HSP90 chaperone/DNA topoisomerase II/histidine kinase"/>
    <property type="match status" value="1"/>
</dbReference>
<keyword evidence="3 4" id="KW-0597">Phosphoprotein</keyword>
<dbReference type="InterPro" id="IPR000014">
    <property type="entry name" value="PAS"/>
</dbReference>
<dbReference type="PRINTS" id="PR00344">
    <property type="entry name" value="BCTRLSENSOR"/>
</dbReference>
<dbReference type="InterPro" id="IPR013655">
    <property type="entry name" value="PAS_fold_3"/>
</dbReference>
<evidence type="ECO:0000256" key="5">
    <source>
        <dbReference type="SAM" id="Phobius"/>
    </source>
</evidence>
<keyword evidence="5" id="KW-0472">Membrane</keyword>